<feature type="compositionally biased region" description="Basic and acidic residues" evidence="3">
    <location>
        <begin position="1128"/>
        <end position="1139"/>
    </location>
</feature>
<dbReference type="FunFam" id="1.10.340.70:FF:000003">
    <property type="entry name" value="Protein CBG25708"/>
    <property type="match status" value="1"/>
</dbReference>
<keyword evidence="2" id="KW-0863">Zinc-finger</keyword>
<evidence type="ECO:0000259" key="6">
    <source>
        <dbReference type="PROSITE" id="PS50994"/>
    </source>
</evidence>
<gene>
    <name evidence="8" type="primary">LOC105912900</name>
</gene>
<proteinExistence type="predicted"/>
<keyword evidence="2" id="KW-0862">Zinc</keyword>
<dbReference type="PROSITE" id="PS50878">
    <property type="entry name" value="RT_POL"/>
    <property type="match status" value="1"/>
</dbReference>
<dbReference type="KEGG" id="char:105912900"/>
<dbReference type="GeneID" id="105912900"/>
<dbReference type="Pfam" id="PF17921">
    <property type="entry name" value="Integrase_H2C2"/>
    <property type="match status" value="1"/>
</dbReference>
<dbReference type="PROSITE" id="PS50994">
    <property type="entry name" value="INTEGRASE"/>
    <property type="match status" value="1"/>
</dbReference>
<dbReference type="InterPro" id="IPR001878">
    <property type="entry name" value="Znf_CCHC"/>
</dbReference>
<dbReference type="FunFam" id="3.10.20.370:FF:000001">
    <property type="entry name" value="Retrovirus-related Pol polyprotein from transposon 17.6-like protein"/>
    <property type="match status" value="1"/>
</dbReference>
<dbReference type="FunFam" id="3.30.70.270:FF:000026">
    <property type="entry name" value="Transposon Ty3-G Gag-Pol polyprotein"/>
    <property type="match status" value="1"/>
</dbReference>
<dbReference type="Proteomes" id="UP000515152">
    <property type="component" value="Chromosome 8"/>
</dbReference>
<dbReference type="InterPro" id="IPR000477">
    <property type="entry name" value="RT_dom"/>
</dbReference>
<evidence type="ECO:0000313" key="8">
    <source>
        <dbReference type="RefSeq" id="XP_031428578.2"/>
    </source>
</evidence>
<dbReference type="GO" id="GO:0008270">
    <property type="term" value="F:zinc ion binding"/>
    <property type="evidence" value="ECO:0007669"/>
    <property type="project" value="UniProtKB-KW"/>
</dbReference>
<dbReference type="Pfam" id="PF00078">
    <property type="entry name" value="RVT_1"/>
    <property type="match status" value="1"/>
</dbReference>
<dbReference type="PANTHER" id="PTHR37984:SF10">
    <property type="entry name" value="RIBONUCLEASE H"/>
    <property type="match status" value="1"/>
</dbReference>
<name>A0A6P8FJU1_CLUHA</name>
<dbReference type="InterPro" id="IPR050951">
    <property type="entry name" value="Retrovirus_Pol_polyprotein"/>
</dbReference>
<evidence type="ECO:0000256" key="1">
    <source>
        <dbReference type="ARBA" id="ARBA00039658"/>
    </source>
</evidence>
<dbReference type="FunFam" id="3.30.420.10:FF:000063">
    <property type="entry name" value="Retrovirus-related Pol polyprotein from transposon 297-like Protein"/>
    <property type="match status" value="1"/>
</dbReference>
<dbReference type="Pfam" id="PF17919">
    <property type="entry name" value="RT_RNaseH_2"/>
    <property type="match status" value="1"/>
</dbReference>
<dbReference type="OrthoDB" id="775972at2759"/>
<feature type="compositionally biased region" description="Low complexity" evidence="3">
    <location>
        <begin position="1155"/>
        <end position="1166"/>
    </location>
</feature>
<protein>
    <recommendedName>
        <fullName evidence="1">Gypsy retrotransposon integrase-like protein 1</fullName>
    </recommendedName>
</protein>
<dbReference type="InterPro" id="IPR001584">
    <property type="entry name" value="Integrase_cat-core"/>
</dbReference>
<evidence type="ECO:0000256" key="3">
    <source>
        <dbReference type="SAM" id="MobiDB-lite"/>
    </source>
</evidence>
<evidence type="ECO:0000259" key="5">
    <source>
        <dbReference type="PROSITE" id="PS50878"/>
    </source>
</evidence>
<dbReference type="SMART" id="SM00343">
    <property type="entry name" value="ZnF_C2HC"/>
    <property type="match status" value="2"/>
</dbReference>
<dbReference type="CDD" id="cd01647">
    <property type="entry name" value="RT_LTR"/>
    <property type="match status" value="1"/>
</dbReference>
<dbReference type="GO" id="GO:0003676">
    <property type="term" value="F:nucleic acid binding"/>
    <property type="evidence" value="ECO:0007669"/>
    <property type="project" value="InterPro"/>
</dbReference>
<sequence>MEMASKNSLEILGKSQNAAVNEVSKSKFGSKGKWQFRSGNESTNQKFEQTRDSEQRCYRCGGGRHSPQECRFKNEKCHSCSKTGHISRVCRNKRQTARAQYVDTEDQSVDGEDDPFGVFTVYMVSSGDGGIKVNVKVGDEDISMQLDTGAAVSIASEVLHQKKFPHLPIEKSNIRLKAYSGETIPLLGYVQAPVQYGDQKATMPLIIVKGNRPALFGRNWLEKLKLDWKNIFTLGKETKHGDPELQAVLQRHSQVFSEEVSAIEDFRATIRMQPGAQPVFCKARPVPYSLKEAVEKELDRMEKEGIVSKVDRSRWGAPIVVVPKADKSIRICGDYKVTINSQLEVETYPLPNTEDLFATLAGGKWFSNLDLSHAYQQLRLDKDSEQYLTINTHRGLYRYHRLSYGVASAPSIFQSVMDQILQGQEGVTCFLDDILITANTKALHLKRLEAVLGCLARYGLRAKLAKCRFLQTSVEYLGHQIDHEGLHPTQQKVEAIVNAPNPTNVSELRSYLGLLNYYGRFLKSLSSVLQPLHALLKREEKWSWTPACEEAFKKGKEMLLSSTVLVHYDTEKPLRLACDASPYGVGAVISHVMENGEERPIAFASRTLTDAEKNYAQIEKEALAIIYGVRKFHKYLYGRKFTLFTDHKPLLAILGPKSAVPTLAALRMQRWALILMAYSYELEYKKSADHFNADAMSRLPVTESDKTAQESNIFYFSHVEDLPISAHDIKVGTSRDPLLSKVWSNTMNGWPNYMNDESLKPYFVRRHELSADQGCVLWGLRVIVPQMHRQQILKDLHHEHPGICKMKALARSYLWWPGLDGEIENMVQNCAVCQAVQKVPAVAPLHPWRWPVRVWQRIHLDFAEKDRQSFLVVVDSHSKWLEVFHMTSTTSSRTIEVLRNLFAAHGLPEEVVSDNGPQFASSEFKQFLAKNGIKQTLVPPYHPASNGAAERSVQILKRALVKQVLEASGQPSITLQHRLSNFLLMYRVTPHTVTGRSPAELFLKREIRTRFSLLRPDLSHTVEHKQAKQKLYHDKERLKLREFQENDQVRVKNFRGGDEKWSAATVIKRLGPVTYLVWEGHRQRSVHVDHMLGRRGELKKLEPYTHEDQDLTPVVSPALDSTSTSGEKPPDADTSEKAIRLSPAVPGNAIPPSPSTVSPPAVPSGVPHRRHPERLRSAPKRLDL</sequence>
<dbReference type="PANTHER" id="PTHR37984">
    <property type="entry name" value="PROTEIN CBG26694"/>
    <property type="match status" value="1"/>
</dbReference>
<dbReference type="PROSITE" id="PS50158">
    <property type="entry name" value="ZF_CCHC"/>
    <property type="match status" value="1"/>
</dbReference>
<reference evidence="8" key="1">
    <citation type="submission" date="2025-08" db="UniProtKB">
        <authorList>
            <consortium name="RefSeq"/>
        </authorList>
    </citation>
    <scope>IDENTIFICATION</scope>
</reference>
<dbReference type="GO" id="GO:0015074">
    <property type="term" value="P:DNA integration"/>
    <property type="evidence" value="ECO:0007669"/>
    <property type="project" value="InterPro"/>
</dbReference>
<feature type="domain" description="Reverse transcriptase" evidence="5">
    <location>
        <begin position="303"/>
        <end position="481"/>
    </location>
</feature>
<dbReference type="RefSeq" id="XP_031428578.2">
    <property type="nucleotide sequence ID" value="XM_031572718.2"/>
</dbReference>
<evidence type="ECO:0000259" key="4">
    <source>
        <dbReference type="PROSITE" id="PS50158"/>
    </source>
</evidence>
<feature type="region of interest" description="Disordered" evidence="3">
    <location>
        <begin position="1100"/>
        <end position="1184"/>
    </location>
</feature>
<feature type="compositionally biased region" description="Basic and acidic residues" evidence="3">
    <location>
        <begin position="1174"/>
        <end position="1184"/>
    </location>
</feature>
<organism evidence="7 8">
    <name type="scientific">Clupea harengus</name>
    <name type="common">Atlantic herring</name>
    <dbReference type="NCBI Taxonomy" id="7950"/>
    <lineage>
        <taxon>Eukaryota</taxon>
        <taxon>Metazoa</taxon>
        <taxon>Chordata</taxon>
        <taxon>Craniata</taxon>
        <taxon>Vertebrata</taxon>
        <taxon>Euteleostomi</taxon>
        <taxon>Actinopterygii</taxon>
        <taxon>Neopterygii</taxon>
        <taxon>Teleostei</taxon>
        <taxon>Clupei</taxon>
        <taxon>Clupeiformes</taxon>
        <taxon>Clupeoidei</taxon>
        <taxon>Clupeidae</taxon>
        <taxon>Clupea</taxon>
    </lineage>
</organism>
<keyword evidence="2" id="KW-0479">Metal-binding</keyword>
<accession>A0A6P8FJU1</accession>
<dbReference type="InterPro" id="IPR041577">
    <property type="entry name" value="RT_RNaseH_2"/>
</dbReference>
<evidence type="ECO:0000256" key="2">
    <source>
        <dbReference type="PROSITE-ProRule" id="PRU00047"/>
    </source>
</evidence>
<feature type="compositionally biased region" description="Basic and acidic residues" evidence="3">
    <location>
        <begin position="1100"/>
        <end position="1109"/>
    </location>
</feature>
<evidence type="ECO:0000313" key="7">
    <source>
        <dbReference type="Proteomes" id="UP000515152"/>
    </source>
</evidence>
<feature type="domain" description="Integrase catalytic" evidence="6">
    <location>
        <begin position="843"/>
        <end position="1006"/>
    </location>
</feature>
<keyword evidence="7" id="KW-1185">Reference proteome</keyword>
<dbReference type="Pfam" id="PF00665">
    <property type="entry name" value="rve"/>
    <property type="match status" value="1"/>
</dbReference>
<dbReference type="InterPro" id="IPR041588">
    <property type="entry name" value="Integrase_H2C2"/>
</dbReference>
<feature type="domain" description="CCHC-type" evidence="4">
    <location>
        <begin position="76"/>
        <end position="92"/>
    </location>
</feature>
<dbReference type="CDD" id="cd09274">
    <property type="entry name" value="RNase_HI_RT_Ty3"/>
    <property type="match status" value="1"/>
</dbReference>
<dbReference type="AlphaFoldDB" id="A0A6P8FJU1"/>